<keyword evidence="2" id="KW-1185">Reference proteome</keyword>
<dbReference type="RefSeq" id="WP_109774858.1">
    <property type="nucleotide sequence ID" value="NZ_QGDQ01000015.1"/>
</dbReference>
<protein>
    <submittedName>
        <fullName evidence="1">Uncharacterized protein</fullName>
    </submittedName>
</protein>
<dbReference type="OrthoDB" id="9816539at2"/>
<dbReference type="Proteomes" id="UP000245469">
    <property type="component" value="Unassembled WGS sequence"/>
</dbReference>
<sequence>MPLAALQQALAEAGEGRLVDDLLAAALADMRASRHPFEAELEGCLLLASLVEELTADVEGDDDGPSTDDVVERPIQQQVNALVALLLSAAEQEGSPDDAGLLRVLSTLLGGRGADTAKAAAERLVAAGVSLPRWAAPAGRPAVERVWCYRDTLGVQESIVVEFAYGHRQHAMSVLIDHELGGGVKDVWFTEGRDVARLRSDYASASATEPITEVLDLGPAEAAARLQRALEHPPCPEQPDQAEDVVRFLPLLRSRAAWLTEATAEVTPAP</sequence>
<accession>A0A316A658</accession>
<comment type="caution">
    <text evidence="1">The sequence shown here is derived from an EMBL/GenBank/DDBJ whole genome shotgun (WGS) entry which is preliminary data.</text>
</comment>
<gene>
    <name evidence="1" type="ORF">BXY45_11516</name>
</gene>
<evidence type="ECO:0000313" key="1">
    <source>
        <dbReference type="EMBL" id="PWJ52999.1"/>
    </source>
</evidence>
<dbReference type="AlphaFoldDB" id="A0A316A658"/>
<proteinExistence type="predicted"/>
<evidence type="ECO:0000313" key="2">
    <source>
        <dbReference type="Proteomes" id="UP000245469"/>
    </source>
</evidence>
<reference evidence="1 2" key="1">
    <citation type="submission" date="2018-03" db="EMBL/GenBank/DDBJ databases">
        <title>Genomic Encyclopedia of Archaeal and Bacterial Type Strains, Phase II (KMG-II): from individual species to whole genera.</title>
        <authorList>
            <person name="Goeker M."/>
        </authorList>
    </citation>
    <scope>NUCLEOTIDE SEQUENCE [LARGE SCALE GENOMIC DNA]</scope>
    <source>
        <strain evidence="1 2">DSM 44889</strain>
    </source>
</reference>
<name>A0A316A658_9ACTN</name>
<organism evidence="1 2">
    <name type="scientific">Quadrisphaera granulorum</name>
    <dbReference type="NCBI Taxonomy" id="317664"/>
    <lineage>
        <taxon>Bacteria</taxon>
        <taxon>Bacillati</taxon>
        <taxon>Actinomycetota</taxon>
        <taxon>Actinomycetes</taxon>
        <taxon>Kineosporiales</taxon>
        <taxon>Kineosporiaceae</taxon>
        <taxon>Quadrisphaera</taxon>
    </lineage>
</organism>
<dbReference type="EMBL" id="QGDQ01000015">
    <property type="protein sequence ID" value="PWJ52999.1"/>
    <property type="molecule type" value="Genomic_DNA"/>
</dbReference>